<name>A0ABU3FK06_9ENTE</name>
<dbReference type="EMBL" id="JARQAZ010000007">
    <property type="protein sequence ID" value="MDT2771075.1"/>
    <property type="molecule type" value="Genomic_DNA"/>
</dbReference>
<dbReference type="RefSeq" id="WP_311815851.1">
    <property type="nucleotide sequence ID" value="NZ_JARQAZ010000007.1"/>
</dbReference>
<evidence type="ECO:0000313" key="3">
    <source>
        <dbReference type="Proteomes" id="UP001269061"/>
    </source>
</evidence>
<keyword evidence="1" id="KW-1133">Transmembrane helix</keyword>
<keyword evidence="1" id="KW-0472">Membrane</keyword>
<gene>
    <name evidence="2" type="ORF">P7H46_09510</name>
</gene>
<sequence length="148" mass="17004">MTFYGIEYLKSQSGLNNYFKYFLIFGILILLVIAFSLYLRHRLETKYRDLSLISLLLLLFILGVQYSDYSQNQSRTSQSSQMVAVVERLAQEYNVPTNDILVNSTQLTDGTIVKLKDNYYRVTLNADGASFILQHTHLVNSDTTTVLK</sequence>
<feature type="transmembrane region" description="Helical" evidence="1">
    <location>
        <begin position="18"/>
        <end position="38"/>
    </location>
</feature>
<keyword evidence="3" id="KW-1185">Reference proteome</keyword>
<dbReference type="Proteomes" id="UP001269061">
    <property type="component" value="Unassembled WGS sequence"/>
</dbReference>
<feature type="transmembrane region" description="Helical" evidence="1">
    <location>
        <begin position="50"/>
        <end position="67"/>
    </location>
</feature>
<evidence type="ECO:0000256" key="1">
    <source>
        <dbReference type="SAM" id="Phobius"/>
    </source>
</evidence>
<proteinExistence type="predicted"/>
<reference evidence="2 3" key="1">
    <citation type="submission" date="2023-03" db="EMBL/GenBank/DDBJ databases">
        <authorList>
            <person name="Shen W."/>
            <person name="Cai J."/>
        </authorList>
    </citation>
    <scope>NUCLEOTIDE SEQUENCE [LARGE SCALE GENOMIC DNA]</scope>
    <source>
        <strain evidence="2 3">Y59</strain>
    </source>
</reference>
<evidence type="ECO:0000313" key="2">
    <source>
        <dbReference type="EMBL" id="MDT2771075.1"/>
    </source>
</evidence>
<dbReference type="Pfam" id="PF11694">
    <property type="entry name" value="DUF3290"/>
    <property type="match status" value="1"/>
</dbReference>
<dbReference type="InterPro" id="IPR021707">
    <property type="entry name" value="DUF3290"/>
</dbReference>
<keyword evidence="1" id="KW-0812">Transmembrane</keyword>
<organism evidence="2 3">
    <name type="scientific">Enterococcus pseudoavium</name>
    <dbReference type="NCBI Taxonomy" id="44007"/>
    <lineage>
        <taxon>Bacteria</taxon>
        <taxon>Bacillati</taxon>
        <taxon>Bacillota</taxon>
        <taxon>Bacilli</taxon>
        <taxon>Lactobacillales</taxon>
        <taxon>Enterococcaceae</taxon>
        <taxon>Enterococcus</taxon>
    </lineage>
</organism>
<comment type="caution">
    <text evidence="2">The sequence shown here is derived from an EMBL/GenBank/DDBJ whole genome shotgun (WGS) entry which is preliminary data.</text>
</comment>
<protein>
    <submittedName>
        <fullName evidence="2">DUF3290 domain-containing protein</fullName>
    </submittedName>
</protein>
<accession>A0ABU3FK06</accession>